<evidence type="ECO:0000256" key="4">
    <source>
        <dbReference type="ARBA" id="ARBA00022692"/>
    </source>
</evidence>
<reference evidence="13" key="2">
    <citation type="submission" date="2021-04" db="EMBL/GenBank/DDBJ databases">
        <authorList>
            <person name="Gilroy R."/>
        </authorList>
    </citation>
    <scope>NUCLEOTIDE SEQUENCE</scope>
    <source>
        <strain evidence="13">ChiSjej2B20-11307</strain>
    </source>
</reference>
<evidence type="ECO:0000256" key="8">
    <source>
        <dbReference type="ARBA" id="ARBA00023136"/>
    </source>
</evidence>
<organism evidence="13 14">
    <name type="scientific">Candidatus Mediterraneibacter pullicola</name>
    <dbReference type="NCBI Taxonomy" id="2838682"/>
    <lineage>
        <taxon>Bacteria</taxon>
        <taxon>Bacillati</taxon>
        <taxon>Bacillota</taxon>
        <taxon>Clostridia</taxon>
        <taxon>Lachnospirales</taxon>
        <taxon>Lachnospiraceae</taxon>
        <taxon>Mediterraneibacter</taxon>
    </lineage>
</organism>
<dbReference type="InterPro" id="IPR008250">
    <property type="entry name" value="ATPase_P-typ_transduc_dom_A_sf"/>
</dbReference>
<dbReference type="EC" id="7.2.2.21" evidence="9"/>
<feature type="transmembrane region" description="Helical" evidence="11">
    <location>
        <begin position="264"/>
        <end position="289"/>
    </location>
</feature>
<dbReference type="NCBIfam" id="TIGR01525">
    <property type="entry name" value="ATPase-IB_hvy"/>
    <property type="match status" value="1"/>
</dbReference>
<dbReference type="PRINTS" id="PR00941">
    <property type="entry name" value="CDATPASE"/>
</dbReference>
<keyword evidence="4 11" id="KW-0812">Transmembrane</keyword>
<evidence type="ECO:0000256" key="11">
    <source>
        <dbReference type="RuleBase" id="RU362081"/>
    </source>
</evidence>
<evidence type="ECO:0000256" key="2">
    <source>
        <dbReference type="ARBA" id="ARBA00006024"/>
    </source>
</evidence>
<dbReference type="GO" id="GO:0005524">
    <property type="term" value="F:ATP binding"/>
    <property type="evidence" value="ECO:0007669"/>
    <property type="project" value="UniProtKB-UniRule"/>
</dbReference>
<dbReference type="Proteomes" id="UP000824223">
    <property type="component" value="Unassembled WGS sequence"/>
</dbReference>
<evidence type="ECO:0000256" key="1">
    <source>
        <dbReference type="ARBA" id="ARBA00004141"/>
    </source>
</evidence>
<dbReference type="InterPro" id="IPR027256">
    <property type="entry name" value="P-typ_ATPase_IB"/>
</dbReference>
<dbReference type="InterPro" id="IPR059000">
    <property type="entry name" value="ATPase_P-type_domA"/>
</dbReference>
<sequence>MTKEARKKGIEIGAGLLLYIIAWAVTSHQTIHAGAETALFLMAYVVLSAVTYWEQIKKIAKKQFIDENLLMIIATAGAFFVERHKEAVAAMLFYQIGKLVEELSLSRTKKSIAKFIDIRPEYANLKKGGTEKIVPPQELLLGQIIVLRPGEKIPVDATVTSGTGTVDMKALTGESEPKAVRIGDRLYSGSINLNGVLEARVTKLYNDSAAAKITRLVEGANEKKSESLHFADKFTKYYTPLVILIALLTVILPPMIFIEARDEWIYRGLIILVAACPCGLMVSIPMAFLGGIGSAAKQGVLIKSGAFIEELIEADTFVFDKTGTLTEGMFHVRDIVPYKMEKEQLLEIAALAESYSTHPVALSIQEACAGELDKNRVSDIKEQPGFGVQAKVDGRIVSVGNTRLMNKEGIFYHPADETGTAVYVAVDGKYAGYILIADVIRKDAARLIKWLHKQELSTVMLTGDNEDVAEDVAAKLGIKSVYAELMPEDKVALLEEFRENQMEGEKLVFVGDGINDAPVLALADIGIAMGGLGADAALEAADVILVDDEPSRIINAVRISRATLSSVRQNMGFAIGMKVLLIVMAFFGFVTMQNAIIADMGVMLINILNSFWMMQYPERGV</sequence>
<dbReference type="InterPro" id="IPR018303">
    <property type="entry name" value="ATPase_P-typ_P_site"/>
</dbReference>
<dbReference type="InterPro" id="IPR023298">
    <property type="entry name" value="ATPase_P-typ_TM_dom_sf"/>
</dbReference>
<dbReference type="SFLD" id="SFLDF00027">
    <property type="entry name" value="p-type_atpase"/>
    <property type="match status" value="1"/>
</dbReference>
<dbReference type="SFLD" id="SFLDS00003">
    <property type="entry name" value="Haloacid_Dehalogenase"/>
    <property type="match status" value="1"/>
</dbReference>
<dbReference type="Gene3D" id="3.40.50.1000">
    <property type="entry name" value="HAD superfamily/HAD-like"/>
    <property type="match status" value="1"/>
</dbReference>
<dbReference type="PANTHER" id="PTHR48085">
    <property type="entry name" value="CADMIUM/ZINC-TRANSPORTING ATPASE HMA2-RELATED"/>
    <property type="match status" value="1"/>
</dbReference>
<dbReference type="PRINTS" id="PR00119">
    <property type="entry name" value="CATATPASE"/>
</dbReference>
<dbReference type="InterPro" id="IPR001757">
    <property type="entry name" value="P_typ_ATPase"/>
</dbReference>
<feature type="domain" description="P-type ATPase A" evidence="12">
    <location>
        <begin position="119"/>
        <end position="218"/>
    </location>
</feature>
<keyword evidence="8 11" id="KW-0472">Membrane</keyword>
<evidence type="ECO:0000259" key="12">
    <source>
        <dbReference type="Pfam" id="PF00122"/>
    </source>
</evidence>
<dbReference type="InterPro" id="IPR023299">
    <property type="entry name" value="ATPase_P-typ_cyto_dom_N"/>
</dbReference>
<keyword evidence="5 11" id="KW-0479">Metal-binding</keyword>
<keyword evidence="6" id="KW-1278">Translocase</keyword>
<evidence type="ECO:0000256" key="3">
    <source>
        <dbReference type="ARBA" id="ARBA00022539"/>
    </source>
</evidence>
<evidence type="ECO:0000256" key="9">
    <source>
        <dbReference type="ARBA" id="ARBA00039103"/>
    </source>
</evidence>
<dbReference type="InterPro" id="IPR051014">
    <property type="entry name" value="Cation_Transport_ATPase_IB"/>
</dbReference>
<accession>A0A9D2H9B2</accession>
<feature type="transmembrane region" description="Helical" evidence="11">
    <location>
        <begin position="12"/>
        <end position="31"/>
    </location>
</feature>
<comment type="catalytic activity">
    <reaction evidence="10">
        <text>Cd(2+)(in) + ATP + H2O = Cd(2+)(out) + ADP + phosphate + H(+)</text>
        <dbReference type="Rhea" id="RHEA:12132"/>
        <dbReference type="ChEBI" id="CHEBI:15377"/>
        <dbReference type="ChEBI" id="CHEBI:15378"/>
        <dbReference type="ChEBI" id="CHEBI:30616"/>
        <dbReference type="ChEBI" id="CHEBI:43474"/>
        <dbReference type="ChEBI" id="CHEBI:48775"/>
        <dbReference type="ChEBI" id="CHEBI:456216"/>
        <dbReference type="EC" id="7.2.2.21"/>
    </reaction>
</comment>
<evidence type="ECO:0000256" key="6">
    <source>
        <dbReference type="ARBA" id="ARBA00022967"/>
    </source>
</evidence>
<evidence type="ECO:0000256" key="5">
    <source>
        <dbReference type="ARBA" id="ARBA00022723"/>
    </source>
</evidence>
<gene>
    <name evidence="13" type="primary">cadA</name>
    <name evidence="13" type="ORF">H9798_03770</name>
</gene>
<evidence type="ECO:0000256" key="7">
    <source>
        <dbReference type="ARBA" id="ARBA00022989"/>
    </source>
</evidence>
<keyword evidence="3" id="KW-0104">Cadmium</keyword>
<dbReference type="PANTHER" id="PTHR48085:SF5">
    <property type="entry name" value="CADMIUM_ZINC-TRANSPORTING ATPASE HMA4-RELATED"/>
    <property type="match status" value="1"/>
</dbReference>
<dbReference type="Pfam" id="PF00122">
    <property type="entry name" value="E1-E2_ATPase"/>
    <property type="match status" value="1"/>
</dbReference>
<dbReference type="GO" id="GO:0005886">
    <property type="term" value="C:plasma membrane"/>
    <property type="evidence" value="ECO:0007669"/>
    <property type="project" value="UniProtKB-SubCell"/>
</dbReference>
<keyword evidence="11" id="KW-0547">Nucleotide-binding</keyword>
<dbReference type="InterPro" id="IPR023214">
    <property type="entry name" value="HAD_sf"/>
</dbReference>
<dbReference type="Gene3D" id="2.70.150.10">
    <property type="entry name" value="Calcium-transporting ATPase, cytoplasmic transduction domain A"/>
    <property type="match status" value="1"/>
</dbReference>
<dbReference type="PROSITE" id="PS00154">
    <property type="entry name" value="ATPASE_E1_E2"/>
    <property type="match status" value="1"/>
</dbReference>
<keyword evidence="7 11" id="KW-1133">Transmembrane helix</keyword>
<dbReference type="GO" id="GO:0016887">
    <property type="term" value="F:ATP hydrolysis activity"/>
    <property type="evidence" value="ECO:0007669"/>
    <property type="project" value="InterPro"/>
</dbReference>
<name>A0A9D2H9B2_9FIRM</name>
<dbReference type="GO" id="GO:0008551">
    <property type="term" value="F:P-type cadmium transporter activity"/>
    <property type="evidence" value="ECO:0007669"/>
    <property type="project" value="UniProtKB-EC"/>
</dbReference>
<comment type="subcellular location">
    <subcellularLocation>
        <location evidence="11">Cell membrane</location>
    </subcellularLocation>
    <subcellularLocation>
        <location evidence="1">Membrane</location>
        <topology evidence="1">Multi-pass membrane protein</topology>
    </subcellularLocation>
</comment>
<evidence type="ECO:0000256" key="10">
    <source>
        <dbReference type="ARBA" id="ARBA00049338"/>
    </source>
</evidence>
<dbReference type="GO" id="GO:0046872">
    <property type="term" value="F:metal ion binding"/>
    <property type="evidence" value="ECO:0007669"/>
    <property type="project" value="UniProtKB-KW"/>
</dbReference>
<dbReference type="SFLD" id="SFLDG00002">
    <property type="entry name" value="C1.7:_P-type_atpase_like"/>
    <property type="match status" value="1"/>
</dbReference>
<feature type="transmembrane region" description="Helical" evidence="11">
    <location>
        <begin position="571"/>
        <end position="590"/>
    </location>
</feature>
<keyword evidence="11" id="KW-0067">ATP-binding</keyword>
<keyword evidence="11" id="KW-1003">Cell membrane</keyword>
<feature type="transmembrane region" description="Helical" evidence="11">
    <location>
        <begin position="37"/>
        <end position="53"/>
    </location>
</feature>
<dbReference type="Gene3D" id="3.40.1110.10">
    <property type="entry name" value="Calcium-transporting ATPase, cytoplasmic domain N"/>
    <property type="match status" value="1"/>
</dbReference>
<dbReference type="EMBL" id="DXAK01000016">
    <property type="protein sequence ID" value="HJA06252.1"/>
    <property type="molecule type" value="Genomic_DNA"/>
</dbReference>
<reference evidence="13" key="1">
    <citation type="journal article" date="2021" name="PeerJ">
        <title>Extensive microbial diversity within the chicken gut microbiome revealed by metagenomics and culture.</title>
        <authorList>
            <person name="Gilroy R."/>
            <person name="Ravi A."/>
            <person name="Getino M."/>
            <person name="Pursley I."/>
            <person name="Horton D.L."/>
            <person name="Alikhan N.F."/>
            <person name="Baker D."/>
            <person name="Gharbi K."/>
            <person name="Hall N."/>
            <person name="Watson M."/>
            <person name="Adriaenssens E.M."/>
            <person name="Foster-Nyarko E."/>
            <person name="Jarju S."/>
            <person name="Secka A."/>
            <person name="Antonio M."/>
            <person name="Oren A."/>
            <person name="Chaudhuri R.R."/>
            <person name="La Ragione R."/>
            <person name="Hildebrand F."/>
            <person name="Pallen M.J."/>
        </authorList>
    </citation>
    <scope>NUCLEOTIDE SEQUENCE</scope>
    <source>
        <strain evidence="13">ChiSjej2B20-11307</strain>
    </source>
</reference>
<dbReference type="SUPFAM" id="SSF56784">
    <property type="entry name" value="HAD-like"/>
    <property type="match status" value="1"/>
</dbReference>
<feature type="transmembrane region" description="Helical" evidence="11">
    <location>
        <begin position="237"/>
        <end position="258"/>
    </location>
</feature>
<dbReference type="AlphaFoldDB" id="A0A9D2H9B2"/>
<dbReference type="NCBIfam" id="TIGR01494">
    <property type="entry name" value="ATPase_P-type"/>
    <property type="match status" value="1"/>
</dbReference>
<evidence type="ECO:0000313" key="14">
    <source>
        <dbReference type="Proteomes" id="UP000824223"/>
    </source>
</evidence>
<evidence type="ECO:0000313" key="13">
    <source>
        <dbReference type="EMBL" id="HJA06252.1"/>
    </source>
</evidence>
<dbReference type="NCBIfam" id="TIGR01512">
    <property type="entry name" value="ATPase-IB2_Cd"/>
    <property type="match status" value="1"/>
</dbReference>
<dbReference type="InterPro" id="IPR044492">
    <property type="entry name" value="P_typ_ATPase_HD_dom"/>
</dbReference>
<dbReference type="InterPro" id="IPR036412">
    <property type="entry name" value="HAD-like_sf"/>
</dbReference>
<comment type="caution">
    <text evidence="13">The sequence shown here is derived from an EMBL/GenBank/DDBJ whole genome shotgun (WGS) entry which is preliminary data.</text>
</comment>
<dbReference type="Pfam" id="PF00702">
    <property type="entry name" value="Hydrolase"/>
    <property type="match status" value="1"/>
</dbReference>
<dbReference type="SUPFAM" id="SSF81665">
    <property type="entry name" value="Calcium ATPase, transmembrane domain M"/>
    <property type="match status" value="1"/>
</dbReference>
<comment type="similarity">
    <text evidence="2 11">Belongs to the cation transport ATPase (P-type) (TC 3.A.3) family. Type IB subfamily.</text>
</comment>
<dbReference type="SUPFAM" id="SSF81653">
    <property type="entry name" value="Calcium ATPase, transduction domain A"/>
    <property type="match status" value="1"/>
</dbReference>
<protein>
    <recommendedName>
        <fullName evidence="9">Cd(2+)-exporting ATPase</fullName>
        <ecNumber evidence="9">7.2.2.21</ecNumber>
    </recommendedName>
</protein>
<feature type="transmembrane region" description="Helical" evidence="11">
    <location>
        <begin position="596"/>
        <end position="614"/>
    </location>
</feature>
<proteinExistence type="inferred from homology"/>